<dbReference type="GO" id="GO:0003682">
    <property type="term" value="F:chromatin binding"/>
    <property type="evidence" value="ECO:0007669"/>
    <property type="project" value="TreeGrafter"/>
</dbReference>
<sequence length="515" mass="57104">MVSSLPFDTMENPTDALHDLYSDLKDISLDAFPSRVTTHFTSIFAASDAFETIPSLSTRRPPEQHQHRALVRFRAMIQDTSISPEVYLARLPGGRLGGWGLVDETAPADPNFDYSNLRECSILWAVSIPGEWSTGDPEGYPEHQPTQSHKFPLHGVSHIGVKIKIYDGQADSFKPTDIVTFVGILSSESLHTDLDGSTSTLVPTLHVLFSRPVSSTVIPHNVASNLDADLRSELIDWIAHEGLAGDREAAEWVLLCCLARVQSRTPPIFPPCLGLSRFPSPTDPTLWTPAISDILSQLFLSVSSIPLSLSTVNATPFIPESKDEDLHSGWLQLPKGSICVVTEAGIQEGNIVERGLLNLRAMQEMMTSQILEYVFPFSSFSFETDVVFLVLCEGSKSAFFQTLVQLPLKPVMETNRLYKSPGKIQLPPKLDMFRQLVAKARVGSVSIGDQTATRIQEDFVNGRRGGNMTADDLIQRMSIARLLALSYDKSEVDEEMWEKAKSLERSRRQRIDGHI</sequence>
<name>A0A9P7W5M3_9AGAR</name>
<evidence type="ECO:0000313" key="3">
    <source>
        <dbReference type="EMBL" id="KAG7452905.1"/>
    </source>
</evidence>
<dbReference type="PANTHER" id="PTHR13489:SF0">
    <property type="entry name" value="MINI-CHROMOSOME MAINTENANCE COMPLEX-BINDING PROTEIN"/>
    <property type="match status" value="1"/>
</dbReference>
<proteinExistence type="predicted"/>
<evidence type="ECO:0000313" key="4">
    <source>
        <dbReference type="Proteomes" id="UP000812287"/>
    </source>
</evidence>
<evidence type="ECO:0000256" key="2">
    <source>
        <dbReference type="ARBA" id="ARBA00023242"/>
    </source>
</evidence>
<comment type="caution">
    <text evidence="3">The sequence shown here is derived from an EMBL/GenBank/DDBJ whole genome shotgun (WGS) entry which is preliminary data.</text>
</comment>
<dbReference type="AlphaFoldDB" id="A0A9P7W5M3"/>
<comment type="subcellular location">
    <subcellularLocation>
        <location evidence="1">Nucleus</location>
    </subcellularLocation>
</comment>
<organism evidence="3 4">
    <name type="scientific">Guyanagaster necrorhizus</name>
    <dbReference type="NCBI Taxonomy" id="856835"/>
    <lineage>
        <taxon>Eukaryota</taxon>
        <taxon>Fungi</taxon>
        <taxon>Dikarya</taxon>
        <taxon>Basidiomycota</taxon>
        <taxon>Agaricomycotina</taxon>
        <taxon>Agaricomycetes</taxon>
        <taxon>Agaricomycetidae</taxon>
        <taxon>Agaricales</taxon>
        <taxon>Marasmiineae</taxon>
        <taxon>Physalacriaceae</taxon>
        <taxon>Guyanagaster</taxon>
    </lineage>
</organism>
<protein>
    <recommendedName>
        <fullName evidence="5">Mini-chromosome maintenance complex-binding protein</fullName>
    </recommendedName>
</protein>
<dbReference type="GO" id="GO:0005634">
    <property type="term" value="C:nucleus"/>
    <property type="evidence" value="ECO:0007669"/>
    <property type="project" value="UniProtKB-SubCell"/>
</dbReference>
<dbReference type="Proteomes" id="UP000812287">
    <property type="component" value="Unassembled WGS sequence"/>
</dbReference>
<accession>A0A9P7W5M3</accession>
<dbReference type="RefSeq" id="XP_043046405.1">
    <property type="nucleotide sequence ID" value="XM_043184816.1"/>
</dbReference>
<dbReference type="EMBL" id="MU250523">
    <property type="protein sequence ID" value="KAG7452905.1"/>
    <property type="molecule type" value="Genomic_DNA"/>
</dbReference>
<dbReference type="GO" id="GO:0006261">
    <property type="term" value="P:DNA-templated DNA replication"/>
    <property type="evidence" value="ECO:0007669"/>
    <property type="project" value="TreeGrafter"/>
</dbReference>
<keyword evidence="2" id="KW-0539">Nucleus</keyword>
<evidence type="ECO:0000256" key="1">
    <source>
        <dbReference type="ARBA" id="ARBA00004123"/>
    </source>
</evidence>
<reference evidence="3" key="1">
    <citation type="submission" date="2020-11" db="EMBL/GenBank/DDBJ databases">
        <title>Adaptations for nitrogen fixation in a non-lichenized fungal sporocarp promotes dispersal by wood-feeding termites.</title>
        <authorList>
            <consortium name="DOE Joint Genome Institute"/>
            <person name="Koch R.A."/>
            <person name="Yoon G."/>
            <person name="Arayal U."/>
            <person name="Lail K."/>
            <person name="Amirebrahimi M."/>
            <person name="Labutti K."/>
            <person name="Lipzen A."/>
            <person name="Riley R."/>
            <person name="Barry K."/>
            <person name="Henrissat B."/>
            <person name="Grigoriev I.V."/>
            <person name="Herr J.R."/>
            <person name="Aime M.C."/>
        </authorList>
    </citation>
    <scope>NUCLEOTIDE SEQUENCE</scope>
    <source>
        <strain evidence="3">MCA 3950</strain>
    </source>
</reference>
<dbReference type="OrthoDB" id="329666at2759"/>
<gene>
    <name evidence="3" type="ORF">BT62DRAFT_925445</name>
</gene>
<dbReference type="Pfam" id="PF09739">
    <property type="entry name" value="MCM_bind"/>
    <property type="match status" value="1"/>
</dbReference>
<dbReference type="InterPro" id="IPR019140">
    <property type="entry name" value="MCM_complex-bd"/>
</dbReference>
<dbReference type="PANTHER" id="PTHR13489">
    <property type="entry name" value="MINI-CHROMOSOME MAINTENANCE COMPLEX-BINDING PROTEIN"/>
    <property type="match status" value="1"/>
</dbReference>
<dbReference type="GeneID" id="66107113"/>
<evidence type="ECO:0008006" key="5">
    <source>
        <dbReference type="Google" id="ProtNLM"/>
    </source>
</evidence>
<keyword evidence="4" id="KW-1185">Reference proteome</keyword>